<evidence type="ECO:0000256" key="1">
    <source>
        <dbReference type="SAM" id="Phobius"/>
    </source>
</evidence>
<keyword evidence="1" id="KW-0812">Transmembrane</keyword>
<gene>
    <name evidence="2" type="ORF">H0H81_004031</name>
</gene>
<sequence length="94" mass="10153">MYLINPTNPTPPRSVQSALIVALGGLSGIIATTVYRTKDAPRYLPGLSVSLGAQILLMLLVVATTLHFNRLNRLSREGKLKGPLEGTPGFFYTL</sequence>
<name>A0A9P7K1B8_9AGAR</name>
<dbReference type="OrthoDB" id="3639251at2759"/>
<evidence type="ECO:0000313" key="3">
    <source>
        <dbReference type="Proteomes" id="UP000717328"/>
    </source>
</evidence>
<dbReference type="AlphaFoldDB" id="A0A9P7K1B8"/>
<accession>A0A9P7K1B8</accession>
<reference evidence="2" key="2">
    <citation type="submission" date="2021-10" db="EMBL/GenBank/DDBJ databases">
        <title>Phylogenomics reveals ancestral predisposition of the termite-cultivated fungus Termitomyces towards a domesticated lifestyle.</title>
        <authorList>
            <person name="Auxier B."/>
            <person name="Grum-Grzhimaylo A."/>
            <person name="Cardenas M.E."/>
            <person name="Lodge J.D."/>
            <person name="Laessoe T."/>
            <person name="Pedersen O."/>
            <person name="Smith M.E."/>
            <person name="Kuyper T.W."/>
            <person name="Franco-Molano E.A."/>
            <person name="Baroni T.J."/>
            <person name="Aanen D.K."/>
        </authorList>
    </citation>
    <scope>NUCLEOTIDE SEQUENCE</scope>
    <source>
        <strain evidence="2">D49</strain>
    </source>
</reference>
<evidence type="ECO:0000313" key="2">
    <source>
        <dbReference type="EMBL" id="KAG5633986.1"/>
    </source>
</evidence>
<dbReference type="Proteomes" id="UP000717328">
    <property type="component" value="Unassembled WGS sequence"/>
</dbReference>
<organism evidence="2 3">
    <name type="scientific">Sphagnurus paluster</name>
    <dbReference type="NCBI Taxonomy" id="117069"/>
    <lineage>
        <taxon>Eukaryota</taxon>
        <taxon>Fungi</taxon>
        <taxon>Dikarya</taxon>
        <taxon>Basidiomycota</taxon>
        <taxon>Agaricomycotina</taxon>
        <taxon>Agaricomycetes</taxon>
        <taxon>Agaricomycetidae</taxon>
        <taxon>Agaricales</taxon>
        <taxon>Tricholomatineae</taxon>
        <taxon>Lyophyllaceae</taxon>
        <taxon>Sphagnurus</taxon>
    </lineage>
</organism>
<comment type="caution">
    <text evidence="2">The sequence shown here is derived from an EMBL/GenBank/DDBJ whole genome shotgun (WGS) entry which is preliminary data.</text>
</comment>
<feature type="transmembrane region" description="Helical" evidence="1">
    <location>
        <begin position="47"/>
        <end position="68"/>
    </location>
</feature>
<dbReference type="EMBL" id="JABCKI010006757">
    <property type="protein sequence ID" value="KAG5633986.1"/>
    <property type="molecule type" value="Genomic_DNA"/>
</dbReference>
<reference evidence="2" key="1">
    <citation type="submission" date="2021-02" db="EMBL/GenBank/DDBJ databases">
        <authorList>
            <person name="Nieuwenhuis M."/>
            <person name="Van De Peppel L.J.J."/>
        </authorList>
    </citation>
    <scope>NUCLEOTIDE SEQUENCE</scope>
    <source>
        <strain evidence="2">D49</strain>
    </source>
</reference>
<keyword evidence="1" id="KW-0472">Membrane</keyword>
<keyword evidence="3" id="KW-1185">Reference proteome</keyword>
<protein>
    <submittedName>
        <fullName evidence="2">Uncharacterized protein</fullName>
    </submittedName>
</protein>
<feature type="transmembrane region" description="Helical" evidence="1">
    <location>
        <begin position="15"/>
        <end position="35"/>
    </location>
</feature>
<keyword evidence="1" id="KW-1133">Transmembrane helix</keyword>
<proteinExistence type="predicted"/>